<proteinExistence type="predicted"/>
<sequence length="160" mass="18417">MSFHYKVTIPHSPIFTLFFLIIISLAPNAANIVKIAHLQPNNPAIVHEPQVLKMCSNNLKERKILPDVISFDVFTMESCNRYSGVEHAAYLHYVRNASVYFGPGCNNGVFFLVLLVWFFDYELGSQNYFLNSKNQRLAFKNRISDKHKTALLKVCDYLKI</sequence>
<dbReference type="Proteomes" id="UP001497535">
    <property type="component" value="Unassembled WGS sequence"/>
</dbReference>
<organism evidence="1 2">
    <name type="scientific">Meloidogyne enterolobii</name>
    <name type="common">Root-knot nematode worm</name>
    <name type="synonym">Meloidogyne mayaguensis</name>
    <dbReference type="NCBI Taxonomy" id="390850"/>
    <lineage>
        <taxon>Eukaryota</taxon>
        <taxon>Metazoa</taxon>
        <taxon>Ecdysozoa</taxon>
        <taxon>Nematoda</taxon>
        <taxon>Chromadorea</taxon>
        <taxon>Rhabditida</taxon>
        <taxon>Tylenchina</taxon>
        <taxon>Tylenchomorpha</taxon>
        <taxon>Tylenchoidea</taxon>
        <taxon>Meloidogynidae</taxon>
        <taxon>Meloidogyninae</taxon>
        <taxon>Meloidogyne</taxon>
    </lineage>
</organism>
<evidence type="ECO:0000313" key="1">
    <source>
        <dbReference type="EMBL" id="CAK5089561.1"/>
    </source>
</evidence>
<accession>A0ACB1AEX0</accession>
<reference evidence="1" key="1">
    <citation type="submission" date="2023-11" db="EMBL/GenBank/DDBJ databases">
        <authorList>
            <person name="Poullet M."/>
        </authorList>
    </citation>
    <scope>NUCLEOTIDE SEQUENCE</scope>
    <source>
        <strain evidence="1">E1834</strain>
    </source>
</reference>
<protein>
    <submittedName>
        <fullName evidence="1">Uncharacterized protein</fullName>
    </submittedName>
</protein>
<keyword evidence="2" id="KW-1185">Reference proteome</keyword>
<evidence type="ECO:0000313" key="2">
    <source>
        <dbReference type="Proteomes" id="UP001497535"/>
    </source>
</evidence>
<comment type="caution">
    <text evidence="1">The sequence shown here is derived from an EMBL/GenBank/DDBJ whole genome shotgun (WGS) entry which is preliminary data.</text>
</comment>
<dbReference type="EMBL" id="CAVMJV010000077">
    <property type="protein sequence ID" value="CAK5089561.1"/>
    <property type="molecule type" value="Genomic_DNA"/>
</dbReference>
<name>A0ACB1AEX0_MELEN</name>
<gene>
    <name evidence="1" type="ORF">MENTE1834_LOCUS37280</name>
</gene>